<keyword evidence="2" id="KW-1185">Reference proteome</keyword>
<accession>A0A397SBS6</accession>
<protein>
    <recommendedName>
        <fullName evidence="3">Tc1-like transposase DDE domain-containing protein</fullName>
    </recommendedName>
</protein>
<dbReference type="OrthoDB" id="2266637at2759"/>
<dbReference type="GO" id="GO:0003676">
    <property type="term" value="F:nucleic acid binding"/>
    <property type="evidence" value="ECO:0007669"/>
    <property type="project" value="InterPro"/>
</dbReference>
<evidence type="ECO:0008006" key="3">
    <source>
        <dbReference type="Google" id="ProtNLM"/>
    </source>
</evidence>
<dbReference type="STRING" id="658196.A0A397SBS6"/>
<proteinExistence type="predicted"/>
<evidence type="ECO:0000313" key="1">
    <source>
        <dbReference type="EMBL" id="RIA79814.1"/>
    </source>
</evidence>
<comment type="caution">
    <text evidence="1">The sequence shown here is derived from an EMBL/GenBank/DDBJ whole genome shotgun (WGS) entry which is preliminary data.</text>
</comment>
<dbReference type="InterPro" id="IPR036397">
    <property type="entry name" value="RNaseH_sf"/>
</dbReference>
<organism evidence="1 2">
    <name type="scientific">Glomus cerebriforme</name>
    <dbReference type="NCBI Taxonomy" id="658196"/>
    <lineage>
        <taxon>Eukaryota</taxon>
        <taxon>Fungi</taxon>
        <taxon>Fungi incertae sedis</taxon>
        <taxon>Mucoromycota</taxon>
        <taxon>Glomeromycotina</taxon>
        <taxon>Glomeromycetes</taxon>
        <taxon>Glomerales</taxon>
        <taxon>Glomeraceae</taxon>
        <taxon>Glomus</taxon>
    </lineage>
</organism>
<gene>
    <name evidence="1" type="ORF">C1645_839866</name>
</gene>
<evidence type="ECO:0000313" key="2">
    <source>
        <dbReference type="Proteomes" id="UP000265703"/>
    </source>
</evidence>
<reference evidence="1 2" key="1">
    <citation type="submission" date="2018-06" db="EMBL/GenBank/DDBJ databases">
        <title>Comparative genomics reveals the genomic features of Rhizophagus irregularis, R. cerebriforme, R. diaphanum and Gigaspora rosea, and their symbiotic lifestyle signature.</title>
        <authorList>
            <person name="Morin E."/>
            <person name="San Clemente H."/>
            <person name="Chen E.C.H."/>
            <person name="De La Providencia I."/>
            <person name="Hainaut M."/>
            <person name="Kuo A."/>
            <person name="Kohler A."/>
            <person name="Murat C."/>
            <person name="Tang N."/>
            <person name="Roy S."/>
            <person name="Loubradou J."/>
            <person name="Henrissat B."/>
            <person name="Grigoriev I.V."/>
            <person name="Corradi N."/>
            <person name="Roux C."/>
            <person name="Martin F.M."/>
        </authorList>
    </citation>
    <scope>NUCLEOTIDE SEQUENCE [LARGE SCALE GENOMIC DNA]</scope>
    <source>
        <strain evidence="1 2">DAOM 227022</strain>
    </source>
</reference>
<sequence>MLEFLPAYSPDYNPIKQSFYYIKNFLRQNRSWVETLEDPTEALDLGCTSIGKDSSKVIPFVM</sequence>
<dbReference type="EMBL" id="QKYT01001136">
    <property type="protein sequence ID" value="RIA79814.1"/>
    <property type="molecule type" value="Genomic_DNA"/>
</dbReference>
<dbReference type="Gene3D" id="3.30.420.10">
    <property type="entry name" value="Ribonuclease H-like superfamily/Ribonuclease H"/>
    <property type="match status" value="1"/>
</dbReference>
<name>A0A397SBS6_9GLOM</name>
<dbReference type="AlphaFoldDB" id="A0A397SBS6"/>
<dbReference type="Proteomes" id="UP000265703">
    <property type="component" value="Unassembled WGS sequence"/>
</dbReference>